<dbReference type="PANTHER" id="PTHR43155:SF2">
    <property type="entry name" value="CYCLIC DI-GMP PHOSPHODIESTERASE PA4108"/>
    <property type="match status" value="1"/>
</dbReference>
<dbReference type="SUPFAM" id="SSF55785">
    <property type="entry name" value="PYP-like sensor domain (PAS domain)"/>
    <property type="match status" value="2"/>
</dbReference>
<dbReference type="OrthoDB" id="10822at2"/>
<dbReference type="InterPro" id="IPR000700">
    <property type="entry name" value="PAS-assoc_C"/>
</dbReference>
<dbReference type="SMART" id="SM00471">
    <property type="entry name" value="HDc"/>
    <property type="match status" value="1"/>
</dbReference>
<feature type="domain" description="PAC" evidence="2">
    <location>
        <begin position="233"/>
        <end position="285"/>
    </location>
</feature>
<dbReference type="PROSITE" id="PS50113">
    <property type="entry name" value="PAC"/>
    <property type="match status" value="2"/>
</dbReference>
<reference evidence="6" key="1">
    <citation type="submission" date="2015-01" db="EMBL/GenBank/DDBJ databases">
        <authorList>
            <person name="Manzoor Shahid"/>
            <person name="Zubair Saima"/>
        </authorList>
    </citation>
    <scope>NUCLEOTIDE SEQUENCE [LARGE SCALE GENOMIC DNA]</scope>
    <source>
        <strain evidence="6">Sp3</strain>
    </source>
</reference>
<evidence type="ECO:0000259" key="3">
    <source>
        <dbReference type="PROSITE" id="PS51831"/>
    </source>
</evidence>
<dbReference type="Pfam" id="PF13426">
    <property type="entry name" value="PAS_9"/>
    <property type="match status" value="1"/>
</dbReference>
<dbReference type="InterPro" id="IPR013655">
    <property type="entry name" value="PAS_fold_3"/>
</dbReference>
<sequence>MENNDRNKSFIADRETKKVLENIFEFFPDPAFIIDNYGRVLQWNIAIEEMTGIKKKEIIRKGNFTHSVLFYGEPRPVLADLVLLEEQERQKYLSYYENFEEKGETLYGEVYTKNLYGDQGAYIWAKASPLRDHRKNVIGAIEVLRDITRFKELEISFRQKEQRLDIVLENMRDIVGYIDLDGIVQLISPSHKDVLGYEEGEFNGKSVFNFVHPEDIDEVKLAFKEMIEDHSLKRVQYRCKHSQGHYLWFESIGKNTKDEKGNITGVVIGTRDITDQKYAEQENERTLMQLRSALEGIVQAIIKTVETRDPYTAGHQRRVAQIACAIAKEIGLPKDRIEATRIAALIHDIGKINVPSEILTKPGKIDENEWNIIKTHPEVGYDILKEIEFPWPIADIIIQHHERINGTGYPSGMTGEEISIEAKILAVADVVEAMSSHRPYRPALGIEKALEEITAKKG</sequence>
<dbReference type="InterPro" id="IPR000014">
    <property type="entry name" value="PAS"/>
</dbReference>
<dbReference type="CDD" id="cd00077">
    <property type="entry name" value="HDc"/>
    <property type="match status" value="1"/>
</dbReference>
<evidence type="ECO:0000259" key="2">
    <source>
        <dbReference type="PROSITE" id="PS50113"/>
    </source>
</evidence>
<dbReference type="InterPro" id="IPR035965">
    <property type="entry name" value="PAS-like_dom_sf"/>
</dbReference>
<dbReference type="Proteomes" id="UP000046155">
    <property type="component" value="Unassembled WGS sequence"/>
</dbReference>
<feature type="domain" description="PAC" evidence="2">
    <location>
        <begin position="109"/>
        <end position="159"/>
    </location>
</feature>
<name>A0A0B7MFE3_9FIRM</name>
<dbReference type="Pfam" id="PF13487">
    <property type="entry name" value="HD_5"/>
    <property type="match status" value="1"/>
</dbReference>
<dbReference type="Gene3D" id="3.30.450.20">
    <property type="entry name" value="PAS domain"/>
    <property type="match status" value="2"/>
</dbReference>
<accession>A0A0B7MFE3</accession>
<evidence type="ECO:0000313" key="5">
    <source>
        <dbReference type="EMBL" id="CEO89314.1"/>
    </source>
</evidence>
<dbReference type="PROSITE" id="PS50112">
    <property type="entry name" value="PAS"/>
    <property type="match status" value="2"/>
</dbReference>
<evidence type="ECO:0000313" key="6">
    <source>
        <dbReference type="Proteomes" id="UP000046155"/>
    </source>
</evidence>
<dbReference type="PANTHER" id="PTHR43155">
    <property type="entry name" value="CYCLIC DI-GMP PHOSPHODIESTERASE PA4108-RELATED"/>
    <property type="match status" value="1"/>
</dbReference>
<keyword evidence="6" id="KW-1185">Reference proteome</keyword>
<feature type="domain" description="PAS" evidence="1">
    <location>
        <begin position="16"/>
        <end position="61"/>
    </location>
</feature>
<evidence type="ECO:0000259" key="4">
    <source>
        <dbReference type="PROSITE" id="PS51832"/>
    </source>
</evidence>
<dbReference type="NCBIfam" id="TIGR00277">
    <property type="entry name" value="HDIG"/>
    <property type="match status" value="1"/>
</dbReference>
<dbReference type="PROSITE" id="PS51832">
    <property type="entry name" value="HD_GYP"/>
    <property type="match status" value="1"/>
</dbReference>
<evidence type="ECO:0008006" key="7">
    <source>
        <dbReference type="Google" id="ProtNLM"/>
    </source>
</evidence>
<dbReference type="InterPro" id="IPR003607">
    <property type="entry name" value="HD/PDEase_dom"/>
</dbReference>
<dbReference type="EMBL" id="CDRZ01000241">
    <property type="protein sequence ID" value="CEO89314.1"/>
    <property type="molecule type" value="Genomic_DNA"/>
</dbReference>
<dbReference type="PROSITE" id="PS51831">
    <property type="entry name" value="HD"/>
    <property type="match status" value="1"/>
</dbReference>
<dbReference type="RefSeq" id="WP_052835538.1">
    <property type="nucleotide sequence ID" value="NZ_CDRZ01000241.1"/>
</dbReference>
<dbReference type="SMART" id="SM00091">
    <property type="entry name" value="PAS"/>
    <property type="match status" value="2"/>
</dbReference>
<feature type="domain" description="HD-GYP" evidence="4">
    <location>
        <begin position="290"/>
        <end position="458"/>
    </location>
</feature>
<dbReference type="InterPro" id="IPR037522">
    <property type="entry name" value="HD_GYP_dom"/>
</dbReference>
<dbReference type="SUPFAM" id="SSF109604">
    <property type="entry name" value="HD-domain/PDEase-like"/>
    <property type="match status" value="1"/>
</dbReference>
<dbReference type="AlphaFoldDB" id="A0A0B7MFE3"/>
<organism evidence="5 6">
    <name type="scientific">Syntrophaceticus schinkii</name>
    <dbReference type="NCBI Taxonomy" id="499207"/>
    <lineage>
        <taxon>Bacteria</taxon>
        <taxon>Bacillati</taxon>
        <taxon>Bacillota</taxon>
        <taxon>Clostridia</taxon>
        <taxon>Thermoanaerobacterales</taxon>
        <taxon>Thermoanaerobacterales Family III. Incertae Sedis</taxon>
        <taxon>Syntrophaceticus</taxon>
    </lineage>
</organism>
<evidence type="ECO:0000259" key="1">
    <source>
        <dbReference type="PROSITE" id="PS50112"/>
    </source>
</evidence>
<gene>
    <name evidence="5" type="ORF">SSCH_440021</name>
</gene>
<feature type="domain" description="PAS" evidence="1">
    <location>
        <begin position="160"/>
        <end position="230"/>
    </location>
</feature>
<proteinExistence type="predicted"/>
<dbReference type="InterPro" id="IPR006675">
    <property type="entry name" value="HDIG_dom"/>
</dbReference>
<feature type="domain" description="HD" evidence="3">
    <location>
        <begin position="312"/>
        <end position="434"/>
    </location>
</feature>
<dbReference type="Gene3D" id="1.10.3210.10">
    <property type="entry name" value="Hypothetical protein af1432"/>
    <property type="match status" value="1"/>
</dbReference>
<dbReference type="NCBIfam" id="TIGR00229">
    <property type="entry name" value="sensory_box"/>
    <property type="match status" value="2"/>
</dbReference>
<protein>
    <recommendedName>
        <fullName evidence="7">PAS/PAC sensor protein</fullName>
    </recommendedName>
</protein>
<dbReference type="Pfam" id="PF08447">
    <property type="entry name" value="PAS_3"/>
    <property type="match status" value="1"/>
</dbReference>
<dbReference type="CDD" id="cd00130">
    <property type="entry name" value="PAS"/>
    <property type="match status" value="2"/>
</dbReference>
<dbReference type="InterPro" id="IPR006674">
    <property type="entry name" value="HD_domain"/>
</dbReference>